<keyword evidence="1" id="KW-0547">Nucleotide-binding</keyword>
<feature type="compositionally biased region" description="Low complexity" evidence="3">
    <location>
        <begin position="25"/>
        <end position="34"/>
    </location>
</feature>
<evidence type="ECO:0000256" key="3">
    <source>
        <dbReference type="SAM" id="MobiDB-lite"/>
    </source>
</evidence>
<evidence type="ECO:0000313" key="5">
    <source>
        <dbReference type="EMBL" id="CAD7201577.1"/>
    </source>
</evidence>
<dbReference type="InterPro" id="IPR032675">
    <property type="entry name" value="LRR_dom_sf"/>
</dbReference>
<dbReference type="EMBL" id="OA568490">
    <property type="protein sequence ID" value="CAD7201577.1"/>
    <property type="molecule type" value="Genomic_DNA"/>
</dbReference>
<reference evidence="5" key="1">
    <citation type="submission" date="2020-11" db="EMBL/GenBank/DDBJ databases">
        <authorList>
            <person name="Tran Van P."/>
        </authorList>
    </citation>
    <scope>NUCLEOTIDE SEQUENCE</scope>
</reference>
<evidence type="ECO:0000256" key="1">
    <source>
        <dbReference type="ARBA" id="ARBA00022741"/>
    </source>
</evidence>
<dbReference type="Pfam" id="PF05729">
    <property type="entry name" value="NACHT"/>
    <property type="match status" value="2"/>
</dbReference>
<feature type="region of interest" description="Disordered" evidence="3">
    <location>
        <begin position="1"/>
        <end position="63"/>
    </location>
</feature>
<dbReference type="GO" id="GO:0005524">
    <property type="term" value="F:ATP binding"/>
    <property type="evidence" value="ECO:0007669"/>
    <property type="project" value="UniProtKB-KW"/>
</dbReference>
<feature type="domain" description="NACHT" evidence="4">
    <location>
        <begin position="143"/>
        <end position="205"/>
    </location>
</feature>
<dbReference type="InterPro" id="IPR027417">
    <property type="entry name" value="P-loop_NTPase"/>
</dbReference>
<dbReference type="Gene3D" id="3.80.10.10">
    <property type="entry name" value="Ribonuclease Inhibitor"/>
    <property type="match status" value="1"/>
</dbReference>
<keyword evidence="2" id="KW-0067">ATP-binding</keyword>
<evidence type="ECO:0000259" key="4">
    <source>
        <dbReference type="Pfam" id="PF05729"/>
    </source>
</evidence>
<evidence type="ECO:0000256" key="2">
    <source>
        <dbReference type="ARBA" id="ARBA00022840"/>
    </source>
</evidence>
<accession>A0A7R8VNH8</accession>
<dbReference type="AlphaFoldDB" id="A0A7R8VNH8"/>
<dbReference type="Gene3D" id="3.40.50.300">
    <property type="entry name" value="P-loop containing nucleotide triphosphate hydrolases"/>
    <property type="match status" value="1"/>
</dbReference>
<feature type="domain" description="NACHT" evidence="4">
    <location>
        <begin position="543"/>
        <end position="647"/>
    </location>
</feature>
<proteinExistence type="predicted"/>
<dbReference type="SUPFAM" id="SSF52540">
    <property type="entry name" value="P-loop containing nucleoside triphosphate hydrolases"/>
    <property type="match status" value="1"/>
</dbReference>
<dbReference type="PANTHER" id="PTHR46312">
    <property type="entry name" value="NACHT DOMAIN-CONTAINING PROTEIN"/>
    <property type="match status" value="1"/>
</dbReference>
<sequence length="675" mass="71410">MVDDDELTHSGHYRVPPTPTPPGSPLDSPLMAPAPALPPPAHYISSLRASSRRSPGGVSPDKERDPLARLLRFLRAFYRELAPPWAPPLPPGTLCPAHFQPSLQLAALGTGGRADTESRDTIRLDQILSAVRTSEGVMHDAPRRVVVEGGPGSGKTTLALRLLHSWATQDDWLGPSIQLALFVPLRELKGSSLAHYLSKELLPKTALGGGASPWSSGGTGTCGGGNGFAQVNHPAAAFMFLPRHASDVSILELKKPTITAWGPHYHGDYSKAVDLSVLTSIDLSVLPSIELTALPSVDLSVLTTIDLSVLPSIDLTVLPSVDLTVLTSVDLTVLPSVDLSVLTTIDLSVLPSVDLTVLPSVDLSVLTTIDLSVLPSVDLTVLPSVHLSVLTTIDLSVLPSVDLTVLPSVDLTVLTSVDLTVLTTIDLTVLPSVDLTVFPSVDLTVLPSVDLSVLTTIDLSVLPSADLTVLPSVDLSVLPSIDLTVLPSVDLTVLTSVDLTVLTSVDLSVLPSIDLTVLPSVDLTVLPSVDLSVLTTIDLSVLPDVWKCLGHLEDRLLFVLDGYDEAVSLWCQEGGGKGGQTGTSGGGREALGDAVELLEGRLFPECRILVTCCPGWSSELIPLVQRRVLLHGLDWPHVERLVTAYFAGNKKPECANSSSAEGHMVNDADWLDLVT</sequence>
<dbReference type="InterPro" id="IPR007111">
    <property type="entry name" value="NACHT_NTPase"/>
</dbReference>
<dbReference type="PANTHER" id="PTHR46312:SF2">
    <property type="entry name" value="NUCLEOTIDE-BINDING OLIGOMERIZATION DOMAIN-CONTAINING PROTEIN 2-LIKE"/>
    <property type="match status" value="1"/>
</dbReference>
<organism evidence="5">
    <name type="scientific">Timema douglasi</name>
    <name type="common">Walking stick</name>
    <dbReference type="NCBI Taxonomy" id="61478"/>
    <lineage>
        <taxon>Eukaryota</taxon>
        <taxon>Metazoa</taxon>
        <taxon>Ecdysozoa</taxon>
        <taxon>Arthropoda</taxon>
        <taxon>Hexapoda</taxon>
        <taxon>Insecta</taxon>
        <taxon>Pterygota</taxon>
        <taxon>Neoptera</taxon>
        <taxon>Polyneoptera</taxon>
        <taxon>Phasmatodea</taxon>
        <taxon>Timematodea</taxon>
        <taxon>Timematoidea</taxon>
        <taxon>Timematidae</taxon>
        <taxon>Timema</taxon>
    </lineage>
</organism>
<name>A0A7R8VNH8_TIMDO</name>
<protein>
    <recommendedName>
        <fullName evidence="4">NACHT domain-containing protein</fullName>
    </recommendedName>
</protein>
<gene>
    <name evidence="5" type="ORF">TDIB3V08_LOCUS7773</name>
</gene>